<dbReference type="STRING" id="1380566.A0A179FBD4"/>
<reference evidence="7 8" key="1">
    <citation type="journal article" date="2016" name="PLoS Pathog.">
        <title>Biosynthesis of antibiotic leucinostatins in bio-control fungus Purpureocillium lilacinum and their inhibition on phytophthora revealed by genome mining.</title>
        <authorList>
            <person name="Wang G."/>
            <person name="Liu Z."/>
            <person name="Lin R."/>
            <person name="Li E."/>
            <person name="Mao Z."/>
            <person name="Ling J."/>
            <person name="Yang Y."/>
            <person name="Yin W.B."/>
            <person name="Xie B."/>
        </authorList>
    </citation>
    <scope>NUCLEOTIDE SEQUENCE [LARGE SCALE GENOMIC DNA]</scope>
    <source>
        <strain evidence="7">170</strain>
    </source>
</reference>
<dbReference type="InterPro" id="IPR006094">
    <property type="entry name" value="Oxid_FAD_bind_N"/>
</dbReference>
<comment type="caution">
    <text evidence="7">The sequence shown here is derived from an EMBL/GenBank/DDBJ whole genome shotgun (WGS) entry which is preliminary data.</text>
</comment>
<evidence type="ECO:0000256" key="3">
    <source>
        <dbReference type="ARBA" id="ARBA00022827"/>
    </source>
</evidence>
<keyword evidence="3" id="KW-0274">FAD</keyword>
<dbReference type="PROSITE" id="PS51387">
    <property type="entry name" value="FAD_PCMH"/>
    <property type="match status" value="1"/>
</dbReference>
<dbReference type="Proteomes" id="UP000078397">
    <property type="component" value="Unassembled WGS sequence"/>
</dbReference>
<dbReference type="PANTHER" id="PTHR42973:SF13">
    <property type="entry name" value="FAD-BINDING PCMH-TYPE DOMAIN-CONTAINING PROTEIN"/>
    <property type="match status" value="1"/>
</dbReference>
<proteinExistence type="inferred from homology"/>
<dbReference type="Gene3D" id="3.30.465.10">
    <property type="match status" value="1"/>
</dbReference>
<comment type="similarity">
    <text evidence="1">Belongs to the oxygen-dependent FAD-linked oxidoreductase family.</text>
</comment>
<sequence>MKYLLSNIVLASTTAALISGTESFATRSPCDQIASNISGQLYYPSDPSDHFSNGTEHFLSSSTEMPMCVVEVTSIQDVSHVLKIVRATRTPFAVKSGGHATNPGFSSTTGVLMSLSQLTQVNLSEDKSTVEIGLGNRWTDVYNALDGSGVNAVGGRVPGPGTGGFTLGGGYSWLTNQFGLACDTVISFNLVLPNGTATVVDWRTPDLFFALKGGLNRFGVVTSIVYKTVPQPETVYGGFQVFHSSAVPVLTEAILNFKRTTTESKAQVILSITGGPDSRAVLLSFYDGPGRPTVFDPFNNISALNSTLKDQTFASFVSSIPTGGSGKRGAFATLSTSGYTQKFLTAVANETAYYGWLGQNYSGEFSYEIQPFMDYGKHATDSAYPHQNSPLPLNLGATWKYEADDTFWRGIMQQSIDYLTEVAKEEGIYNSEMYAYPNYALGTYTGVQLYGLTNTARLRDIQSQYDPSGVMLLAGGFSL</sequence>
<evidence type="ECO:0000256" key="4">
    <source>
        <dbReference type="ARBA" id="ARBA00023002"/>
    </source>
</evidence>
<dbReference type="GO" id="GO:0016491">
    <property type="term" value="F:oxidoreductase activity"/>
    <property type="evidence" value="ECO:0007669"/>
    <property type="project" value="UniProtKB-KW"/>
</dbReference>
<dbReference type="GeneID" id="28853431"/>
<evidence type="ECO:0000256" key="2">
    <source>
        <dbReference type="ARBA" id="ARBA00022630"/>
    </source>
</evidence>
<dbReference type="EMBL" id="LSBJ02000006">
    <property type="protein sequence ID" value="OAQ62766.1"/>
    <property type="molecule type" value="Genomic_DNA"/>
</dbReference>
<dbReference type="GO" id="GO:0071949">
    <property type="term" value="F:FAD binding"/>
    <property type="evidence" value="ECO:0007669"/>
    <property type="project" value="InterPro"/>
</dbReference>
<keyword evidence="4" id="KW-0560">Oxidoreductase</keyword>
<keyword evidence="2" id="KW-0285">Flavoprotein</keyword>
<dbReference type="Pfam" id="PF01565">
    <property type="entry name" value="FAD_binding_4"/>
    <property type="match status" value="1"/>
</dbReference>
<accession>A0A179FBD4</accession>
<keyword evidence="5" id="KW-0732">Signal</keyword>
<dbReference type="Gene3D" id="3.40.462.20">
    <property type="match status" value="1"/>
</dbReference>
<dbReference type="InterPro" id="IPR050416">
    <property type="entry name" value="FAD-linked_Oxidoreductase"/>
</dbReference>
<gene>
    <name evidence="7" type="ORF">VFPPC_11180</name>
</gene>
<dbReference type="InterPro" id="IPR016166">
    <property type="entry name" value="FAD-bd_PCMH"/>
</dbReference>
<protein>
    <submittedName>
        <fullName evidence="7">FAD binding domain-containing protein</fullName>
    </submittedName>
</protein>
<evidence type="ECO:0000256" key="1">
    <source>
        <dbReference type="ARBA" id="ARBA00005466"/>
    </source>
</evidence>
<name>A0A179FBD4_METCM</name>
<feature type="chain" id="PRO_5008101477" evidence="5">
    <location>
        <begin position="24"/>
        <end position="479"/>
    </location>
</feature>
<evidence type="ECO:0000313" key="7">
    <source>
        <dbReference type="EMBL" id="OAQ62766.1"/>
    </source>
</evidence>
<dbReference type="KEGG" id="pchm:VFPPC_11180"/>
<dbReference type="AlphaFoldDB" id="A0A179FBD4"/>
<feature type="signal peptide" evidence="5">
    <location>
        <begin position="1"/>
        <end position="23"/>
    </location>
</feature>
<evidence type="ECO:0000256" key="5">
    <source>
        <dbReference type="SAM" id="SignalP"/>
    </source>
</evidence>
<dbReference type="OrthoDB" id="2151789at2759"/>
<evidence type="ECO:0000313" key="8">
    <source>
        <dbReference type="Proteomes" id="UP000078397"/>
    </source>
</evidence>
<feature type="domain" description="FAD-binding PCMH-type" evidence="6">
    <location>
        <begin position="62"/>
        <end position="231"/>
    </location>
</feature>
<dbReference type="InterPro" id="IPR016169">
    <property type="entry name" value="FAD-bd_PCMH_sub2"/>
</dbReference>
<dbReference type="RefSeq" id="XP_018140346.1">
    <property type="nucleotide sequence ID" value="XM_018289437.1"/>
</dbReference>
<organism evidence="7 8">
    <name type="scientific">Pochonia chlamydosporia 170</name>
    <dbReference type="NCBI Taxonomy" id="1380566"/>
    <lineage>
        <taxon>Eukaryota</taxon>
        <taxon>Fungi</taxon>
        <taxon>Dikarya</taxon>
        <taxon>Ascomycota</taxon>
        <taxon>Pezizomycotina</taxon>
        <taxon>Sordariomycetes</taxon>
        <taxon>Hypocreomycetidae</taxon>
        <taxon>Hypocreales</taxon>
        <taxon>Clavicipitaceae</taxon>
        <taxon>Pochonia</taxon>
    </lineage>
</organism>
<dbReference type="InterPro" id="IPR036318">
    <property type="entry name" value="FAD-bd_PCMH-like_sf"/>
</dbReference>
<keyword evidence="8" id="KW-1185">Reference proteome</keyword>
<evidence type="ECO:0000259" key="6">
    <source>
        <dbReference type="PROSITE" id="PS51387"/>
    </source>
</evidence>
<dbReference type="PANTHER" id="PTHR42973">
    <property type="entry name" value="BINDING OXIDOREDUCTASE, PUTATIVE (AFU_ORTHOLOGUE AFUA_1G17690)-RELATED"/>
    <property type="match status" value="1"/>
</dbReference>
<dbReference type="SUPFAM" id="SSF56176">
    <property type="entry name" value="FAD-binding/transporter-associated domain-like"/>
    <property type="match status" value="1"/>
</dbReference>